<comment type="pathway">
    <text evidence="4">Metabolic intermediate biosynthesis; chorismate biosynthesis; chorismate from D-erythrose 4-phosphate and phosphoenolpyruvate: step 1/7.</text>
</comment>
<dbReference type="EMBL" id="AP026866">
    <property type="protein sequence ID" value="BDS05838.1"/>
    <property type="molecule type" value="Genomic_DNA"/>
</dbReference>
<name>A0AAT9FIP1_9BACT</name>
<dbReference type="NCBIfam" id="TIGR01358">
    <property type="entry name" value="DAHP_synth_II"/>
    <property type="match status" value="1"/>
</dbReference>
<dbReference type="PANTHER" id="PTHR21337:SF0">
    <property type="entry name" value="PHOSPHO-2-DEHYDRO-3-DEOXYHEPTONATE ALDOLASE"/>
    <property type="match status" value="1"/>
</dbReference>
<feature type="binding site" evidence="3">
    <location>
        <begin position="265"/>
        <end position="266"/>
    </location>
    <ligand>
        <name>phosphoenolpyruvate</name>
        <dbReference type="ChEBI" id="CHEBI:58702"/>
    </ligand>
</feature>
<keyword evidence="4" id="KW-0028">Amino-acid biosynthesis</keyword>
<dbReference type="GO" id="GO:0009073">
    <property type="term" value="P:aromatic amino acid family biosynthetic process"/>
    <property type="evidence" value="ECO:0007669"/>
    <property type="project" value="UniProtKB-KW"/>
</dbReference>
<protein>
    <recommendedName>
        <fullName evidence="4">Phospho-2-dehydro-3-deoxyheptonate aldolase</fullName>
        <ecNumber evidence="4">2.5.1.54</ecNumber>
    </recommendedName>
</protein>
<dbReference type="Gene3D" id="3.20.20.70">
    <property type="entry name" value="Aldolase class I"/>
    <property type="match status" value="2"/>
</dbReference>
<keyword evidence="3" id="KW-0170">Cobalt</keyword>
<proteinExistence type="inferred from homology"/>
<dbReference type="KEGG" id="osu:NT6N_08780"/>
<dbReference type="SUPFAM" id="SSF51569">
    <property type="entry name" value="Aldolase"/>
    <property type="match status" value="1"/>
</dbReference>
<feature type="binding site" evidence="3">
    <location>
        <position position="393"/>
    </location>
    <ligand>
        <name>Mn(2+)</name>
        <dbReference type="ChEBI" id="CHEBI:29035"/>
    </ligand>
</feature>
<evidence type="ECO:0000256" key="4">
    <source>
        <dbReference type="RuleBase" id="RU363071"/>
    </source>
</evidence>
<evidence type="ECO:0000256" key="1">
    <source>
        <dbReference type="ARBA" id="ARBA00008911"/>
    </source>
</evidence>
<dbReference type="InterPro" id="IPR002480">
    <property type="entry name" value="DAHP_synth_2"/>
</dbReference>
<organism evidence="5">
    <name type="scientific">Oceaniferula spumae</name>
    <dbReference type="NCBI Taxonomy" id="2979115"/>
    <lineage>
        <taxon>Bacteria</taxon>
        <taxon>Pseudomonadati</taxon>
        <taxon>Verrucomicrobiota</taxon>
        <taxon>Verrucomicrobiia</taxon>
        <taxon>Verrucomicrobiales</taxon>
        <taxon>Verrucomicrobiaceae</taxon>
        <taxon>Oceaniferula</taxon>
    </lineage>
</organism>
<sequence length="448" mass="49787">MSDWKLESWRAKSALHQPVYPDAVALREVTSQLEELPPLVFAEEIQSLRKDLAKVERGEGFLLQGGDCAESFAEFSQQNLQDTVKVILQMAVTLTYAGSCPVVKMGRVAGQFAKPRSSPVETRNGESLPSYLGDIINGIDFDESSRVPDPQRMLRAYQQSVTSINLLRAMATGGFASLRNIREWNLESVNGTKLAERYGAMTDRIHQALDFMNACGVPMEAFSSLQGTALYTSHEALLLEYEQVMTRQVDGAWYDLSAHCLWVGERTRQEDSAHLELMRGVENPVGVKIGPTATADDCLRISTQLNPDNESGKLIFICRMGAAKTKEVLPALLKAVSDAGRKVIWVCDPMHGNTETAASGYKTRNFDRIMEEVIAFFDAHRNAGTYPGGLHLEMTGRYVTECTGGAYEISDEDLHHCYDTQCDPRLNAGQALEIAYQAADELRRFRQK</sequence>
<dbReference type="Pfam" id="PF01474">
    <property type="entry name" value="DAHP_synth_2"/>
    <property type="match status" value="1"/>
</dbReference>
<comment type="catalytic activity">
    <reaction evidence="4">
        <text>D-erythrose 4-phosphate + phosphoenolpyruvate + H2O = 7-phospho-2-dehydro-3-deoxy-D-arabino-heptonate + phosphate</text>
        <dbReference type="Rhea" id="RHEA:14717"/>
        <dbReference type="ChEBI" id="CHEBI:15377"/>
        <dbReference type="ChEBI" id="CHEBI:16897"/>
        <dbReference type="ChEBI" id="CHEBI:43474"/>
        <dbReference type="ChEBI" id="CHEBI:58394"/>
        <dbReference type="ChEBI" id="CHEBI:58702"/>
        <dbReference type="EC" id="2.5.1.54"/>
    </reaction>
</comment>
<keyword evidence="4" id="KW-0057">Aromatic amino acid biosynthesis</keyword>
<keyword evidence="3" id="KW-0104">Cadmium</keyword>
<keyword evidence="2 4" id="KW-0808">Transferase</keyword>
<dbReference type="EC" id="2.5.1.54" evidence="4"/>
<dbReference type="GO" id="GO:0003849">
    <property type="term" value="F:3-deoxy-7-phosphoheptulonate synthase activity"/>
    <property type="evidence" value="ECO:0007669"/>
    <property type="project" value="UniProtKB-EC"/>
</dbReference>
<feature type="binding site" evidence="3">
    <location>
        <position position="351"/>
    </location>
    <ligand>
        <name>Mn(2+)</name>
        <dbReference type="ChEBI" id="CHEBI:29035"/>
    </ligand>
</feature>
<feature type="binding site" evidence="3">
    <location>
        <position position="319"/>
    </location>
    <ligand>
        <name>phosphoenolpyruvate</name>
        <dbReference type="ChEBI" id="CHEBI:58702"/>
    </ligand>
</feature>
<dbReference type="AlphaFoldDB" id="A0AAT9FIP1"/>
<dbReference type="PANTHER" id="PTHR21337">
    <property type="entry name" value="PHOSPHO-2-DEHYDRO-3-DEOXYHEPTONATE ALDOLASE 1, 2"/>
    <property type="match status" value="1"/>
</dbReference>
<comment type="similarity">
    <text evidence="1 4">Belongs to the class-II DAHP synthase family.</text>
</comment>
<feature type="binding site" evidence="3">
    <location>
        <position position="423"/>
    </location>
    <ligand>
        <name>Mn(2+)</name>
        <dbReference type="ChEBI" id="CHEBI:29035"/>
    </ligand>
</feature>
<feature type="binding site" evidence="3">
    <location>
        <position position="68"/>
    </location>
    <ligand>
        <name>Mn(2+)</name>
        <dbReference type="ChEBI" id="CHEBI:29035"/>
    </ligand>
</feature>
<feature type="binding site" evidence="3">
    <location>
        <position position="288"/>
    </location>
    <ligand>
        <name>phosphoenolpyruvate</name>
        <dbReference type="ChEBI" id="CHEBI:58702"/>
    </ligand>
</feature>
<evidence type="ECO:0000313" key="5">
    <source>
        <dbReference type="EMBL" id="BDS05838.1"/>
    </source>
</evidence>
<feature type="binding site" evidence="3">
    <location>
        <position position="107"/>
    </location>
    <ligand>
        <name>phosphoenolpyruvate</name>
        <dbReference type="ChEBI" id="CHEBI:58702"/>
    </ligand>
</feature>
<keyword evidence="3" id="KW-0464">Manganese</keyword>
<reference evidence="5" key="1">
    <citation type="submission" date="2024-07" db="EMBL/GenBank/DDBJ databases">
        <title>Complete genome sequence of Verrucomicrobiaceae bacterium NT6N.</title>
        <authorList>
            <person name="Huang C."/>
            <person name="Takami H."/>
            <person name="Hamasaki K."/>
        </authorList>
    </citation>
    <scope>NUCLEOTIDE SEQUENCE</scope>
    <source>
        <strain evidence="5">NT6N</strain>
    </source>
</reference>
<gene>
    <name evidence="5" type="ORF">NT6N_08780</name>
</gene>
<comment type="cofactor">
    <cofactor evidence="3">
        <name>Mn(2+)</name>
        <dbReference type="ChEBI" id="CHEBI:29035"/>
    </cofactor>
    <cofactor evidence="3">
        <name>Co(2+)</name>
        <dbReference type="ChEBI" id="CHEBI:48828"/>
    </cofactor>
    <cofactor evidence="3">
        <name>Cd(2+)</name>
        <dbReference type="ChEBI" id="CHEBI:48775"/>
    </cofactor>
    <text evidence="3">Binds 1 divalent cation per subunit. The enzyme is active with manganese, cobalt or cadmium ions.</text>
</comment>
<evidence type="ECO:0000256" key="2">
    <source>
        <dbReference type="ARBA" id="ARBA00022679"/>
    </source>
</evidence>
<accession>A0AAT9FIP1</accession>
<dbReference type="InterPro" id="IPR013785">
    <property type="entry name" value="Aldolase_TIM"/>
</dbReference>
<evidence type="ECO:0000256" key="3">
    <source>
        <dbReference type="PIRSR" id="PIRSR602480-1"/>
    </source>
</evidence>
<dbReference type="GO" id="GO:0008652">
    <property type="term" value="P:amino acid biosynthetic process"/>
    <property type="evidence" value="ECO:0007669"/>
    <property type="project" value="UniProtKB-KW"/>
</dbReference>